<dbReference type="InterPro" id="IPR006504">
    <property type="entry name" value="Tscrpt_reg_Spx/MgsR"/>
</dbReference>
<proteinExistence type="inferred from homology"/>
<dbReference type="NCBIfam" id="TIGR01617">
    <property type="entry name" value="arsC_related"/>
    <property type="match status" value="1"/>
</dbReference>
<gene>
    <name evidence="3" type="ORF">SAMN05421877_102298</name>
</gene>
<sequence>MLQVYGIKNCNTVKKAIDWLTENNKEFTFHDYKKEPATLEKLQEWEKEVSWEQLLNKKGTTWRKLTPEEQTAITDAESANAALLNNNSMIKRPVIESPKGILVGFDAEEYKTKL</sequence>
<reference evidence="4" key="1">
    <citation type="submission" date="2016-10" db="EMBL/GenBank/DDBJ databases">
        <authorList>
            <person name="Varghese N."/>
            <person name="Submissions S."/>
        </authorList>
    </citation>
    <scope>NUCLEOTIDE SEQUENCE [LARGE SCALE GENOMIC DNA]</scope>
    <source>
        <strain evidence="4">DSM 22361</strain>
    </source>
</reference>
<dbReference type="EMBL" id="FNUT01000002">
    <property type="protein sequence ID" value="SEF74418.1"/>
    <property type="molecule type" value="Genomic_DNA"/>
</dbReference>
<dbReference type="InterPro" id="IPR036249">
    <property type="entry name" value="Thioredoxin-like_sf"/>
</dbReference>
<name>A0A1H5UIX7_9SPHI</name>
<dbReference type="SUPFAM" id="SSF52833">
    <property type="entry name" value="Thioredoxin-like"/>
    <property type="match status" value="1"/>
</dbReference>
<evidence type="ECO:0000313" key="4">
    <source>
        <dbReference type="Proteomes" id="UP000236731"/>
    </source>
</evidence>
<dbReference type="AlphaFoldDB" id="A0A1H5UIX7"/>
<comment type="similarity">
    <text evidence="1 2">Belongs to the ArsC family.</text>
</comment>
<keyword evidence="4" id="KW-1185">Reference proteome</keyword>
<dbReference type="InterPro" id="IPR006660">
    <property type="entry name" value="Arsenate_reductase-like"/>
</dbReference>
<dbReference type="Proteomes" id="UP000236731">
    <property type="component" value="Unassembled WGS sequence"/>
</dbReference>
<dbReference type="PANTHER" id="PTHR30041:SF8">
    <property type="entry name" value="PROTEIN YFFB"/>
    <property type="match status" value="1"/>
</dbReference>
<dbReference type="RefSeq" id="WP_103905309.1">
    <property type="nucleotide sequence ID" value="NZ_CP049246.1"/>
</dbReference>
<evidence type="ECO:0000256" key="2">
    <source>
        <dbReference type="PROSITE-ProRule" id="PRU01282"/>
    </source>
</evidence>
<dbReference type="PANTHER" id="PTHR30041">
    <property type="entry name" value="ARSENATE REDUCTASE"/>
    <property type="match status" value="1"/>
</dbReference>
<protein>
    <submittedName>
        <fullName evidence="3">Transcriptional regulator, Spx/MgsR family</fullName>
    </submittedName>
</protein>
<dbReference type="OrthoDB" id="9794155at2"/>
<organism evidence="3 4">
    <name type="scientific">Sphingobacterium lactis</name>
    <dbReference type="NCBI Taxonomy" id="797291"/>
    <lineage>
        <taxon>Bacteria</taxon>
        <taxon>Pseudomonadati</taxon>
        <taxon>Bacteroidota</taxon>
        <taxon>Sphingobacteriia</taxon>
        <taxon>Sphingobacteriales</taxon>
        <taxon>Sphingobacteriaceae</taxon>
        <taxon>Sphingobacterium</taxon>
    </lineage>
</organism>
<evidence type="ECO:0000313" key="3">
    <source>
        <dbReference type="EMBL" id="SEF74418.1"/>
    </source>
</evidence>
<evidence type="ECO:0000256" key="1">
    <source>
        <dbReference type="ARBA" id="ARBA00007198"/>
    </source>
</evidence>
<dbReference type="PROSITE" id="PS51353">
    <property type="entry name" value="ARSC"/>
    <property type="match status" value="1"/>
</dbReference>
<dbReference type="Gene3D" id="3.40.30.10">
    <property type="entry name" value="Glutaredoxin"/>
    <property type="match status" value="1"/>
</dbReference>
<dbReference type="Pfam" id="PF03960">
    <property type="entry name" value="ArsC"/>
    <property type="match status" value="1"/>
</dbReference>
<accession>A0A1H5UIX7</accession>